<proteinExistence type="predicted"/>
<organism evidence="1">
    <name type="scientific">Megaviridae environmental sample</name>
    <dbReference type="NCBI Taxonomy" id="1737588"/>
    <lineage>
        <taxon>Viruses</taxon>
        <taxon>Varidnaviria</taxon>
        <taxon>Bamfordvirae</taxon>
        <taxon>Nucleocytoviricota</taxon>
        <taxon>Megaviricetes</taxon>
        <taxon>Imitervirales</taxon>
        <taxon>Mimiviridae</taxon>
        <taxon>environmental samples</taxon>
    </lineage>
</organism>
<reference evidence="1" key="1">
    <citation type="journal article" date="2019" name="Philos. Trans. R. Soc. Lond., B, Biol. Sci.">
        <title>Targeted metagenomic recovery of four divergent viruses reveals shared and distinctive characteristics of giant viruses of marine eukaryotes.</title>
        <authorList>
            <person name="Needham D.M."/>
            <person name="Poirier C."/>
            <person name="Hehenberger E."/>
            <person name="Jimenez V."/>
            <person name="Swalwell J.E."/>
            <person name="Santoro A.E."/>
            <person name="Worden A.Z."/>
        </authorList>
    </citation>
    <scope>NUCLEOTIDE SEQUENCE</scope>
    <source>
        <strain evidence="1">MPacV-611</strain>
    </source>
</reference>
<accession>A0A5J6VL73</accession>
<sequence>MSTATMSQPVIEHMSVNKVKKRSLKTMLKPVFDAIGMPNNEESQRILMLAILTGIGAWGGFPNPPEALQKYFEKDSVKYLLLGILIYQGGSGQRMKLAVFVTALFYGGTYASNKYLK</sequence>
<evidence type="ECO:0000313" key="1">
    <source>
        <dbReference type="EMBL" id="QFG74668.1"/>
    </source>
</evidence>
<name>A0A5J6VL73_9VIRU</name>
<dbReference type="EMBL" id="MN448289">
    <property type="protein sequence ID" value="QFG74668.1"/>
    <property type="molecule type" value="Genomic_DNA"/>
</dbReference>
<protein>
    <submittedName>
        <fullName evidence="1">Uncharacterized protein</fullName>
    </submittedName>
</protein>